<gene>
    <name evidence="2" type="ORF">QOZ98_002275</name>
</gene>
<keyword evidence="1" id="KW-0472">Membrane</keyword>
<keyword evidence="3" id="KW-1185">Reference proteome</keyword>
<keyword evidence="1" id="KW-0812">Transmembrane</keyword>
<evidence type="ECO:0000313" key="3">
    <source>
        <dbReference type="Proteomes" id="UP001241988"/>
    </source>
</evidence>
<evidence type="ECO:0000256" key="1">
    <source>
        <dbReference type="SAM" id="Phobius"/>
    </source>
</evidence>
<feature type="transmembrane region" description="Helical" evidence="1">
    <location>
        <begin position="5"/>
        <end position="24"/>
    </location>
</feature>
<dbReference type="EMBL" id="JAUSWB010000005">
    <property type="protein sequence ID" value="MDQ0429447.1"/>
    <property type="molecule type" value="Genomic_DNA"/>
</dbReference>
<accession>A0ABU0GVR7</accession>
<keyword evidence="1" id="KW-1133">Transmembrane helix</keyword>
<comment type="caution">
    <text evidence="2">The sequence shown here is derived from an EMBL/GenBank/DDBJ whole genome shotgun (WGS) entry which is preliminary data.</text>
</comment>
<dbReference type="Proteomes" id="UP001241988">
    <property type="component" value="Unassembled WGS sequence"/>
</dbReference>
<sequence>MTKKLVYAALLLGVIGLGCMFFYMSQYVIQNEEAAIHKELTDWQSRGEDVEFEFTTLDMVQLDDTSSHVVFFETPDRNVGYAHLIKGWNGKFKINQSGWGTDLVSFSDLKTNKGTYGLVTGKNQGLEIDHIKAESNDRNFSFTFTLPKEENFLVYEKLPGNLKNTFLPHITLYDENGEDLYPMRLPDN</sequence>
<protein>
    <recommendedName>
        <fullName evidence="4">Lipoprotein</fullName>
    </recommendedName>
</protein>
<dbReference type="RefSeq" id="WP_308787530.1">
    <property type="nucleotide sequence ID" value="NZ_JAUSWB010000005.1"/>
</dbReference>
<evidence type="ECO:0000313" key="2">
    <source>
        <dbReference type="EMBL" id="MDQ0429447.1"/>
    </source>
</evidence>
<dbReference type="PROSITE" id="PS51257">
    <property type="entry name" value="PROKAR_LIPOPROTEIN"/>
    <property type="match status" value="1"/>
</dbReference>
<name>A0ABU0GVR7_9BACL</name>
<proteinExistence type="predicted"/>
<reference evidence="2 3" key="1">
    <citation type="submission" date="2023-07" db="EMBL/GenBank/DDBJ databases">
        <title>Genomic Encyclopedia of Type Strains, Phase IV (KMG-IV): sequencing the most valuable type-strain genomes for metagenomic binning, comparative biology and taxonomic classification.</title>
        <authorList>
            <person name="Goeker M."/>
        </authorList>
    </citation>
    <scope>NUCLEOTIDE SEQUENCE [LARGE SCALE GENOMIC DNA]</scope>
    <source>
        <strain evidence="2 3">DSM 16419</strain>
    </source>
</reference>
<evidence type="ECO:0008006" key="4">
    <source>
        <dbReference type="Google" id="ProtNLM"/>
    </source>
</evidence>
<organism evidence="2 3">
    <name type="scientific">Planomicrobium stackebrandtii</name>
    <dbReference type="NCBI Taxonomy" id="253160"/>
    <lineage>
        <taxon>Bacteria</taxon>
        <taxon>Bacillati</taxon>
        <taxon>Bacillota</taxon>
        <taxon>Bacilli</taxon>
        <taxon>Bacillales</taxon>
        <taxon>Caryophanaceae</taxon>
        <taxon>Planomicrobium</taxon>
    </lineage>
</organism>